<dbReference type="AlphaFoldDB" id="A0A7W7FW12"/>
<dbReference type="Pfam" id="PF00135">
    <property type="entry name" value="COesterase"/>
    <property type="match status" value="2"/>
</dbReference>
<dbReference type="PROSITE" id="PS00122">
    <property type="entry name" value="CARBOXYLESTERASE_B_1"/>
    <property type="match status" value="1"/>
</dbReference>
<comment type="similarity">
    <text evidence="1 3">Belongs to the type-B carboxylesterase/lipase family.</text>
</comment>
<dbReference type="InterPro" id="IPR002018">
    <property type="entry name" value="CarbesteraseB"/>
</dbReference>
<dbReference type="Gene3D" id="3.40.50.1820">
    <property type="entry name" value="alpha/beta hydrolase"/>
    <property type="match status" value="2"/>
</dbReference>
<feature type="domain" description="Carboxylesterase type B" evidence="4">
    <location>
        <begin position="7"/>
        <end position="322"/>
    </location>
</feature>
<evidence type="ECO:0000256" key="3">
    <source>
        <dbReference type="RuleBase" id="RU361235"/>
    </source>
</evidence>
<evidence type="ECO:0000259" key="4">
    <source>
        <dbReference type="Pfam" id="PF00135"/>
    </source>
</evidence>
<feature type="domain" description="Carboxylesterase type B" evidence="4">
    <location>
        <begin position="324"/>
        <end position="413"/>
    </location>
</feature>
<protein>
    <recommendedName>
        <fullName evidence="3">Carboxylic ester hydrolase</fullName>
        <ecNumber evidence="3">3.1.1.-</ecNumber>
    </recommendedName>
</protein>
<proteinExistence type="inferred from homology"/>
<reference evidence="5 6" key="1">
    <citation type="submission" date="2020-08" db="EMBL/GenBank/DDBJ databases">
        <title>Sequencing the genomes of 1000 actinobacteria strains.</title>
        <authorList>
            <person name="Klenk H.-P."/>
        </authorList>
    </citation>
    <scope>NUCLEOTIDE SEQUENCE [LARGE SCALE GENOMIC DNA]</scope>
    <source>
        <strain evidence="5 6">DSM 44230</strain>
    </source>
</reference>
<sequence>MTEVLAATSHGRVRGQSADGIVRFLGIPYASAPRGIGRFAAPEPVRPWAGVRAATEFGATAPAVGLSGPGLEFLVEPAIPGEEYLNLNVWTPGVDDARRPVLVWIHGGAHVTGSSAQPIFDGQAFAANGIVFVSFNYRLGAEGHAQLPDAPANRALLDQRAALEWVRREIAAFGGDPDRVTVSGSSAGASAVLSLLSLDTGLLHRAVVQSVAARSALSTVDAERIAKELADQAGVPATAAGLATVAPQRLAELSSGLALAVMADPDPLRWGESVAAASMAFGPVVDGHVLPHHPYQAVLDGAGRDTELLIGTNSDELLLLTQDEATSAALTELVFREPVYALAESRSAAAATYVYEFGWRSPLPGAGAAHGLELGFVFDNLGHSTLEGEAPPQDLARAVNQGWTSFAANGDPGWPPFTDDTPFVRWLGG</sequence>
<evidence type="ECO:0000256" key="2">
    <source>
        <dbReference type="ARBA" id="ARBA00022801"/>
    </source>
</evidence>
<dbReference type="RefSeq" id="WP_185003350.1">
    <property type="nucleotide sequence ID" value="NZ_BAAAUI010000035.1"/>
</dbReference>
<accession>A0A7W7FW12</accession>
<dbReference type="SUPFAM" id="SSF53474">
    <property type="entry name" value="alpha/beta-Hydrolases"/>
    <property type="match status" value="1"/>
</dbReference>
<evidence type="ECO:0000313" key="5">
    <source>
        <dbReference type="EMBL" id="MBB4677394.1"/>
    </source>
</evidence>
<dbReference type="EMBL" id="JACHMH010000001">
    <property type="protein sequence ID" value="MBB4677394.1"/>
    <property type="molecule type" value="Genomic_DNA"/>
</dbReference>
<gene>
    <name evidence="5" type="ORF">HNR67_003512</name>
</gene>
<dbReference type="EC" id="3.1.1.-" evidence="3"/>
<dbReference type="InterPro" id="IPR050309">
    <property type="entry name" value="Type-B_Carboxylest/Lipase"/>
</dbReference>
<organism evidence="5 6">
    <name type="scientific">Crossiella cryophila</name>
    <dbReference type="NCBI Taxonomy" id="43355"/>
    <lineage>
        <taxon>Bacteria</taxon>
        <taxon>Bacillati</taxon>
        <taxon>Actinomycetota</taxon>
        <taxon>Actinomycetes</taxon>
        <taxon>Pseudonocardiales</taxon>
        <taxon>Pseudonocardiaceae</taxon>
        <taxon>Crossiella</taxon>
    </lineage>
</organism>
<name>A0A7W7FW12_9PSEU</name>
<dbReference type="InterPro" id="IPR029058">
    <property type="entry name" value="AB_hydrolase_fold"/>
</dbReference>
<dbReference type="InterPro" id="IPR019826">
    <property type="entry name" value="Carboxylesterase_B_AS"/>
</dbReference>
<dbReference type="PANTHER" id="PTHR11559">
    <property type="entry name" value="CARBOXYLESTERASE"/>
    <property type="match status" value="1"/>
</dbReference>
<keyword evidence="2 3" id="KW-0378">Hydrolase</keyword>
<evidence type="ECO:0000313" key="6">
    <source>
        <dbReference type="Proteomes" id="UP000533598"/>
    </source>
</evidence>
<dbReference type="Proteomes" id="UP000533598">
    <property type="component" value="Unassembled WGS sequence"/>
</dbReference>
<keyword evidence="6" id="KW-1185">Reference proteome</keyword>
<dbReference type="GO" id="GO:0016787">
    <property type="term" value="F:hydrolase activity"/>
    <property type="evidence" value="ECO:0007669"/>
    <property type="project" value="UniProtKB-KW"/>
</dbReference>
<evidence type="ECO:0000256" key="1">
    <source>
        <dbReference type="ARBA" id="ARBA00005964"/>
    </source>
</evidence>
<comment type="caution">
    <text evidence="5">The sequence shown here is derived from an EMBL/GenBank/DDBJ whole genome shotgun (WGS) entry which is preliminary data.</text>
</comment>